<accession>A0A7Y2H347</accession>
<dbReference type="Gene3D" id="3.10.620.30">
    <property type="match status" value="1"/>
</dbReference>
<dbReference type="Gene3D" id="2.60.40.3140">
    <property type="match status" value="1"/>
</dbReference>
<dbReference type="Pfam" id="PF12969">
    <property type="entry name" value="DUF3857"/>
    <property type="match status" value="1"/>
</dbReference>
<feature type="signal peptide" evidence="1">
    <location>
        <begin position="1"/>
        <end position="23"/>
    </location>
</feature>
<dbReference type="InterPro" id="IPR024618">
    <property type="entry name" value="DUF3857"/>
</dbReference>
<comment type="caution">
    <text evidence="3">The sequence shown here is derived from an EMBL/GenBank/DDBJ whole genome shotgun (WGS) entry which is preliminary data.</text>
</comment>
<evidence type="ECO:0000259" key="2">
    <source>
        <dbReference type="Pfam" id="PF12969"/>
    </source>
</evidence>
<proteinExistence type="predicted"/>
<name>A0A7Y2H347_UNCEI</name>
<organism evidence="3 4">
    <name type="scientific">Eiseniibacteriota bacterium</name>
    <dbReference type="NCBI Taxonomy" id="2212470"/>
    <lineage>
        <taxon>Bacteria</taxon>
        <taxon>Candidatus Eiseniibacteriota</taxon>
    </lineage>
</organism>
<feature type="domain" description="DUF3857" evidence="2">
    <location>
        <begin position="46"/>
        <end position="200"/>
    </location>
</feature>
<evidence type="ECO:0000313" key="4">
    <source>
        <dbReference type="Proteomes" id="UP000547674"/>
    </source>
</evidence>
<sequence>MLRPKLTFLSAILCLYWASPCFAEASSVERLSESLRITLDSDASKAEHQNRYSFTIHKLDAEAEEARWVGFGEGSVSTVTDAEVRIDRKGKTITKFNLGDFEKMATPSGSVFINQDTQRLLELPAFKVGDIVHVEYKEEIKPFLGFSIHTFLPGANESRFQVTIPTKLNPQYKLFTGAEPPTEEQDGDRTVLTWTVTNLEELPEEDLSPPLIELYPSVSLGVDRIAWGPADTWENLAGTYWVRAKERLAPVVHHDLKPRQKGELPPLTAALELAQNNLRYTAVFFGLDGYIPHDPNEILRRRYGDCKDMATLIWATTPPEVAKVNLAAVLTRGFSGLAVDPLPTMHFFNHMVAHVDEGEDGRWLDATASYATVANPRSDIQGSPAMIATGPNRGYARIPVSPPEANQIIRNFQVTETQDRSWFLDARIRYLGVYAQNMIERAERGGEVEPVMETSLKEAGFEPLEEWEGITLTVVSPDEAVLACQSKIQNPTHGKPEAFRPTWDSEPYPWNLFRARSRTTNIEWPFLEMRTDSLTIQTAWSTFADHPDTTHVTSLEGLFMSTSCEKNADALTLVRQYAVTELTYPASKWKEGRALRQQFQRWSSREVFQ</sequence>
<dbReference type="Proteomes" id="UP000547674">
    <property type="component" value="Unassembled WGS sequence"/>
</dbReference>
<reference evidence="3 4" key="1">
    <citation type="submission" date="2020-03" db="EMBL/GenBank/DDBJ databases">
        <title>Metabolic flexibility allows generalist bacteria to become dominant in a frequently disturbed ecosystem.</title>
        <authorList>
            <person name="Chen Y.-J."/>
            <person name="Leung P.M."/>
            <person name="Bay S.K."/>
            <person name="Hugenholtz P."/>
            <person name="Kessler A.J."/>
            <person name="Shelley G."/>
            <person name="Waite D.W."/>
            <person name="Cook P.L."/>
            <person name="Greening C."/>
        </authorList>
    </citation>
    <scope>NUCLEOTIDE SEQUENCE [LARGE SCALE GENOMIC DNA]</scope>
    <source>
        <strain evidence="3">SS_bin_28</strain>
    </source>
</reference>
<dbReference type="EMBL" id="JABDJR010000527">
    <property type="protein sequence ID" value="NNF07701.1"/>
    <property type="molecule type" value="Genomic_DNA"/>
</dbReference>
<dbReference type="AlphaFoldDB" id="A0A7Y2H347"/>
<keyword evidence="1" id="KW-0732">Signal</keyword>
<evidence type="ECO:0000313" key="3">
    <source>
        <dbReference type="EMBL" id="NNF07701.1"/>
    </source>
</evidence>
<evidence type="ECO:0000256" key="1">
    <source>
        <dbReference type="SAM" id="SignalP"/>
    </source>
</evidence>
<feature type="chain" id="PRO_5031400060" evidence="1">
    <location>
        <begin position="24"/>
        <end position="609"/>
    </location>
</feature>
<protein>
    <submittedName>
        <fullName evidence="3">DUF3857 domain-containing protein</fullName>
    </submittedName>
</protein>
<gene>
    <name evidence="3" type="ORF">HKN21_13140</name>
</gene>